<sequence length="368" mass="40864">MSSSSSASSEGYSIFDTIQDGFPVLGATNSDEMAKALVEVARKGFDLARQRYWAGEPGPYVLDGEFSLATFEALSTTLESQWRLGYENRRIVLFGDPQDVHEEVTALINNEIQQGVDWGSHAEMPRELQGFRGQDHMIADKGSATRTWLLTSSSSPYCKEADALLTARTATAKENGVAIEIAHANESFERLCREIISWTTGEGERALLAIGLKINTKPPYQQDPQFWLVVRDSTPTSPSINCQVYDFGNGSKKAPHCTPHSGPATPTLIVSEKPVNGCNLELMRATDPEAEELIVELPVGAALFHDLQTDAFWKKFSIILSDGFTEDLKTKRWFLDLGYIRYKITDIIEMDAIQMQGREMRARARVSG</sequence>
<dbReference type="AlphaFoldDB" id="A0AAD7K4B6"/>
<reference evidence="1" key="1">
    <citation type="submission" date="2023-03" db="EMBL/GenBank/DDBJ databases">
        <title>Massive genome expansion in bonnet fungi (Mycena s.s.) driven by repeated elements and novel gene families across ecological guilds.</title>
        <authorList>
            <consortium name="Lawrence Berkeley National Laboratory"/>
            <person name="Harder C.B."/>
            <person name="Miyauchi S."/>
            <person name="Viragh M."/>
            <person name="Kuo A."/>
            <person name="Thoen E."/>
            <person name="Andreopoulos B."/>
            <person name="Lu D."/>
            <person name="Skrede I."/>
            <person name="Drula E."/>
            <person name="Henrissat B."/>
            <person name="Morin E."/>
            <person name="Kohler A."/>
            <person name="Barry K."/>
            <person name="LaButti K."/>
            <person name="Morin E."/>
            <person name="Salamov A."/>
            <person name="Lipzen A."/>
            <person name="Mereny Z."/>
            <person name="Hegedus B."/>
            <person name="Baldrian P."/>
            <person name="Stursova M."/>
            <person name="Weitz H."/>
            <person name="Taylor A."/>
            <person name="Grigoriev I.V."/>
            <person name="Nagy L.G."/>
            <person name="Martin F."/>
            <person name="Kauserud H."/>
        </authorList>
    </citation>
    <scope>NUCLEOTIDE SEQUENCE</scope>
    <source>
        <strain evidence="1">CBHHK188m</strain>
    </source>
</reference>
<dbReference type="EMBL" id="JARJLG010000009">
    <property type="protein sequence ID" value="KAJ7777962.1"/>
    <property type="molecule type" value="Genomic_DNA"/>
</dbReference>
<name>A0AAD7K4B6_9AGAR</name>
<dbReference type="Proteomes" id="UP001215280">
    <property type="component" value="Unassembled WGS sequence"/>
</dbReference>
<keyword evidence="2" id="KW-1185">Reference proteome</keyword>
<evidence type="ECO:0000313" key="2">
    <source>
        <dbReference type="Proteomes" id="UP001215280"/>
    </source>
</evidence>
<organism evidence="1 2">
    <name type="scientific">Mycena maculata</name>
    <dbReference type="NCBI Taxonomy" id="230809"/>
    <lineage>
        <taxon>Eukaryota</taxon>
        <taxon>Fungi</taxon>
        <taxon>Dikarya</taxon>
        <taxon>Basidiomycota</taxon>
        <taxon>Agaricomycotina</taxon>
        <taxon>Agaricomycetes</taxon>
        <taxon>Agaricomycetidae</taxon>
        <taxon>Agaricales</taxon>
        <taxon>Marasmiineae</taxon>
        <taxon>Mycenaceae</taxon>
        <taxon>Mycena</taxon>
    </lineage>
</organism>
<evidence type="ECO:0000313" key="1">
    <source>
        <dbReference type="EMBL" id="KAJ7777962.1"/>
    </source>
</evidence>
<gene>
    <name evidence="1" type="ORF">DFH07DRAFT_570683</name>
</gene>
<comment type="caution">
    <text evidence="1">The sequence shown here is derived from an EMBL/GenBank/DDBJ whole genome shotgun (WGS) entry which is preliminary data.</text>
</comment>
<proteinExistence type="predicted"/>
<protein>
    <submittedName>
        <fullName evidence="1">Uncharacterized protein</fullName>
    </submittedName>
</protein>
<accession>A0AAD7K4B6</accession>